<feature type="compositionally biased region" description="Acidic residues" evidence="1">
    <location>
        <begin position="885"/>
        <end position="917"/>
    </location>
</feature>
<keyword evidence="3" id="KW-1185">Reference proteome</keyword>
<sequence>MESVYHTVEAISEAPAGLSRPEASSDTTQQPTPPTTLLEQVHTPVEGSAVALHQNTDDDAGCPETTAGSLTLHHDEAMVIEDVDSISDDEDDDLEAQFDADLEAGFNVFEGDKEHEETMGRPLTPRETEEDASPPKVASLISPSDEASRARTDESPVREKPLTRRSPTPPKDWFGPSFNEELDAEIEAFDGWVDDDEDEEIIERPLTPPRGYEDNISTPDAKSSDTDREEELDFSIKGSPVLEHGVADTEERDLYAQPPAAVHTADTDGAETNVDAPTASLSHGAPHDEKETKEDASLDQTQDVEDPNAGGGELPAELPANIVSDTCSRETTAQLPETPVNETPTDSLGHLHQLSEALPNCDISVADGNTASERRRTESEAVYALLGAYLAASPLDKKSQPPKLLAERKTITQPQAPPPTPATGVPQVGHPRQDSLDSLPDYVDETPRMARAPGSIAAPAAQRPGIELAEPTPMEQSEPPLPDSAADNVVKRKRSPQPPLREAPGGPSTNAGAVEAYKRRRSSDPGPHPAVKRPRILLKQTTPQPAPPQDTAQVDPSVPPPGLSRKASQAWLEDQISPKTVVKQAPPAEEDSGPKKKGTRKPKPPPPDKPSTSNLTWAAVESLLPTSAFGQAHWVARRFWTVKEEIELRNAWSKTDELALATSHSEVLVSRFIPQLYNCQLADLFRYGLRYIPPAPDKGGRATDESFWINLMRLLPHPFFLGKIEILRYALQAAVCHRTADPSARNDAVHVDPLVPPWSHREPGYISWLKELRAQYPEGSSGYATKTEEIVEASEWRCQVQVESKMWMGELAAIMSQHAEAFKAQCGGAAPPGEVDPLEYYLFLLTGQDLAFLELCLEAFDKQQCRKQEKLARTWQEVHGLKEQDGEDDDDDDGDDDDTDGEDENDGEDKNDDEASDEGPPTYRKGEMVMFNAESTPSSRSPTPPPPRRINVPLRPVTVDSSFLKFWVAQTAEAKFVTAEAKTLYKSEKRLAVIAERREALIRHKIGGKGGRADAARVLLDVPPFDPDPDFHLFQYLEYRVPYSDGVVPVTPKHGALLVVQGVHTTYRTREWLRWWNWERKGGGEGGRRNPGRRARADSSVQRVLGSGYVPAYAGDAAPAGRAVIEWVPPRAGGGGASGGGVDEFEGGVEDRREAIRAAEREHKHSVVEQDASFKRRIRPAPVLSMGGGLWARRKGGEQ</sequence>
<dbReference type="PANTHER" id="PTHR35711:SF1">
    <property type="entry name" value="ECTODERMAL, ISOFORM F"/>
    <property type="match status" value="1"/>
</dbReference>
<protein>
    <submittedName>
        <fullName evidence="2">Uncharacterized protein</fullName>
    </submittedName>
</protein>
<feature type="region of interest" description="Disordered" evidence="1">
    <location>
        <begin position="395"/>
        <end position="614"/>
    </location>
</feature>
<proteinExistence type="predicted"/>
<dbReference type="EMBL" id="JANBVN010000289">
    <property type="protein sequence ID" value="KAJ9130020.1"/>
    <property type="molecule type" value="Genomic_DNA"/>
</dbReference>
<feature type="compositionally biased region" description="Low complexity" evidence="1">
    <location>
        <begin position="450"/>
        <end position="461"/>
    </location>
</feature>
<dbReference type="Proteomes" id="UP001174691">
    <property type="component" value="Unassembled WGS sequence"/>
</dbReference>
<feature type="region of interest" description="Disordered" evidence="1">
    <location>
        <begin position="1"/>
        <end position="69"/>
    </location>
</feature>
<evidence type="ECO:0000313" key="3">
    <source>
        <dbReference type="Proteomes" id="UP001174691"/>
    </source>
</evidence>
<dbReference type="PANTHER" id="PTHR35711">
    <property type="entry name" value="EXPRESSED PROTEIN"/>
    <property type="match status" value="1"/>
</dbReference>
<dbReference type="AlphaFoldDB" id="A0AA38R1W4"/>
<feature type="compositionally biased region" description="Basic and acidic residues" evidence="1">
    <location>
        <begin position="245"/>
        <end position="254"/>
    </location>
</feature>
<feature type="region of interest" description="Disordered" evidence="1">
    <location>
        <begin position="107"/>
        <end position="323"/>
    </location>
</feature>
<feature type="region of interest" description="Disordered" evidence="1">
    <location>
        <begin position="933"/>
        <end position="952"/>
    </location>
</feature>
<gene>
    <name evidence="2" type="ORF">NKR19_g10080</name>
</gene>
<feature type="compositionally biased region" description="Acidic residues" evidence="1">
    <location>
        <begin position="180"/>
        <end position="201"/>
    </location>
</feature>
<feature type="region of interest" description="Disordered" evidence="1">
    <location>
        <begin position="328"/>
        <end position="347"/>
    </location>
</feature>
<evidence type="ECO:0000313" key="2">
    <source>
        <dbReference type="EMBL" id="KAJ9130020.1"/>
    </source>
</evidence>
<feature type="compositionally biased region" description="Basic and acidic residues" evidence="1">
    <location>
        <begin position="110"/>
        <end position="127"/>
    </location>
</feature>
<feature type="compositionally biased region" description="Basic and acidic residues" evidence="1">
    <location>
        <begin position="285"/>
        <end position="296"/>
    </location>
</feature>
<name>A0AA38R1W4_9PEZI</name>
<feature type="compositionally biased region" description="Basic and acidic residues" evidence="1">
    <location>
        <begin position="146"/>
        <end position="162"/>
    </location>
</feature>
<feature type="compositionally biased region" description="Basic and acidic residues" evidence="1">
    <location>
        <begin position="395"/>
        <end position="410"/>
    </location>
</feature>
<reference evidence="2" key="1">
    <citation type="submission" date="2022-07" db="EMBL/GenBank/DDBJ databases">
        <title>Fungi with potential for degradation of polypropylene.</title>
        <authorList>
            <person name="Gostincar C."/>
        </authorList>
    </citation>
    <scope>NUCLEOTIDE SEQUENCE</scope>
    <source>
        <strain evidence="2">EXF-13287</strain>
    </source>
</reference>
<organism evidence="2 3">
    <name type="scientific">Coniochaeta hoffmannii</name>
    <dbReference type="NCBI Taxonomy" id="91930"/>
    <lineage>
        <taxon>Eukaryota</taxon>
        <taxon>Fungi</taxon>
        <taxon>Dikarya</taxon>
        <taxon>Ascomycota</taxon>
        <taxon>Pezizomycotina</taxon>
        <taxon>Sordariomycetes</taxon>
        <taxon>Sordariomycetidae</taxon>
        <taxon>Coniochaetales</taxon>
        <taxon>Coniochaetaceae</taxon>
        <taxon>Coniochaeta</taxon>
    </lineage>
</organism>
<evidence type="ECO:0000256" key="1">
    <source>
        <dbReference type="SAM" id="MobiDB-lite"/>
    </source>
</evidence>
<accession>A0AA38R1W4</accession>
<feature type="region of interest" description="Disordered" evidence="1">
    <location>
        <begin position="877"/>
        <end position="924"/>
    </location>
</feature>
<feature type="compositionally biased region" description="Polar residues" evidence="1">
    <location>
        <begin position="328"/>
        <end position="346"/>
    </location>
</feature>
<comment type="caution">
    <text evidence="2">The sequence shown here is derived from an EMBL/GenBank/DDBJ whole genome shotgun (WGS) entry which is preliminary data.</text>
</comment>